<dbReference type="EMBL" id="BANX01000014">
    <property type="protein sequence ID" value="GAC68315.1"/>
    <property type="molecule type" value="Genomic_DNA"/>
</dbReference>
<sequence>MSDNDDGSDFDTADDLEFDPVLELPGCVGDLTLAIGEVRRTGAGLTIDAALRGTDSAARQWNPFPKLPRAHLVVGGSSFPFRTRASGSDRMVSIEYVLRQVPPSQPITGAVVEFRDATTDEVVTSLDLPEG</sequence>
<comment type="caution">
    <text evidence="1">The sequence shown here is derived from an EMBL/GenBank/DDBJ whole genome shotgun (WGS) entry which is preliminary data.</text>
</comment>
<dbReference type="AlphaFoldDB" id="M0QI70"/>
<accession>M0QI70</accession>
<name>M0QI70_9ACTN</name>
<evidence type="ECO:0000313" key="2">
    <source>
        <dbReference type="Proteomes" id="UP000011666"/>
    </source>
</evidence>
<reference evidence="1 2" key="1">
    <citation type="submission" date="2013-01" db="EMBL/GenBank/DDBJ databases">
        <title>Whole genome shotgun sequence of Gordonia soli NBRC 108243.</title>
        <authorList>
            <person name="Isaki-Nakamura S."/>
            <person name="Hosoyama A."/>
            <person name="Tsuchikane K."/>
            <person name="Ando Y."/>
            <person name="Baba S."/>
            <person name="Ohji S."/>
            <person name="Hamada M."/>
            <person name="Tamura T."/>
            <person name="Yamazoe A."/>
            <person name="Yamazaki S."/>
            <person name="Fujita N."/>
        </authorList>
    </citation>
    <scope>NUCLEOTIDE SEQUENCE [LARGE SCALE GENOMIC DNA]</scope>
    <source>
        <strain evidence="1 2">NBRC 108243</strain>
    </source>
</reference>
<organism evidence="1 2">
    <name type="scientific">Gordonia soli NBRC 108243</name>
    <dbReference type="NCBI Taxonomy" id="1223545"/>
    <lineage>
        <taxon>Bacteria</taxon>
        <taxon>Bacillati</taxon>
        <taxon>Actinomycetota</taxon>
        <taxon>Actinomycetes</taxon>
        <taxon>Mycobacteriales</taxon>
        <taxon>Gordoniaceae</taxon>
        <taxon>Gordonia</taxon>
    </lineage>
</organism>
<gene>
    <name evidence="1" type="ORF">GS4_14_01480</name>
</gene>
<protein>
    <submittedName>
        <fullName evidence="1">Uncharacterized protein</fullName>
    </submittedName>
</protein>
<proteinExistence type="predicted"/>
<dbReference type="RefSeq" id="WP_007620361.1">
    <property type="nucleotide sequence ID" value="NZ_BANX01000014.1"/>
</dbReference>
<dbReference type="Proteomes" id="UP000011666">
    <property type="component" value="Unassembled WGS sequence"/>
</dbReference>
<keyword evidence="2" id="KW-1185">Reference proteome</keyword>
<evidence type="ECO:0000313" key="1">
    <source>
        <dbReference type="EMBL" id="GAC68315.1"/>
    </source>
</evidence>